<reference evidence="2" key="2">
    <citation type="submission" date="2023-04" db="EMBL/GenBank/DDBJ databases">
        <authorList>
            <person name="Bu L."/>
            <person name="Lu L."/>
            <person name="Laidemitt M.R."/>
            <person name="Zhang S.M."/>
            <person name="Mutuku M."/>
            <person name="Mkoji G."/>
            <person name="Steinauer M."/>
            <person name="Loker E.S."/>
        </authorList>
    </citation>
    <scope>NUCLEOTIDE SEQUENCE</scope>
    <source>
        <strain evidence="2">KasaAsao</strain>
        <tissue evidence="2">Whole Snail</tissue>
    </source>
</reference>
<keyword evidence="3" id="KW-1185">Reference proteome</keyword>
<dbReference type="Proteomes" id="UP001233172">
    <property type="component" value="Unassembled WGS sequence"/>
</dbReference>
<feature type="region of interest" description="Disordered" evidence="1">
    <location>
        <begin position="37"/>
        <end position="98"/>
    </location>
</feature>
<evidence type="ECO:0000313" key="3">
    <source>
        <dbReference type="Proteomes" id="UP001233172"/>
    </source>
</evidence>
<comment type="caution">
    <text evidence="2">The sequence shown here is derived from an EMBL/GenBank/DDBJ whole genome shotgun (WGS) entry which is preliminary data.</text>
</comment>
<protein>
    <submittedName>
        <fullName evidence="2">Uncharacterized protein</fullName>
    </submittedName>
</protein>
<sequence length="143" mass="16224">DQRKTARDVCTVEQGDNLVCTGFKVVCDVNTIRDSYHTRDSKGSYSVRNSKSSRGSYPVRNSKSSKDSYPVRNSKSSKGSYPVRNYKSSKGSYPVRNSKSFYGQEESYEKDVQNFFQLGHRWLISPTDDNDLPQWSADDNGLP</sequence>
<reference evidence="2" key="1">
    <citation type="journal article" date="2023" name="PLoS Negl. Trop. Dis.">
        <title>A genome sequence for Biomphalaria pfeifferi, the major vector snail for the human-infecting parasite Schistosoma mansoni.</title>
        <authorList>
            <person name="Bu L."/>
            <person name="Lu L."/>
            <person name="Laidemitt M.R."/>
            <person name="Zhang S.M."/>
            <person name="Mutuku M."/>
            <person name="Mkoji G."/>
            <person name="Steinauer M."/>
            <person name="Loker E.S."/>
        </authorList>
    </citation>
    <scope>NUCLEOTIDE SEQUENCE</scope>
    <source>
        <strain evidence="2">KasaAsao</strain>
    </source>
</reference>
<feature type="compositionally biased region" description="Polar residues" evidence="1">
    <location>
        <begin position="86"/>
        <end position="98"/>
    </location>
</feature>
<dbReference type="AlphaFoldDB" id="A0AAD8CB07"/>
<organism evidence="2 3">
    <name type="scientific">Biomphalaria pfeifferi</name>
    <name type="common">Bloodfluke planorb</name>
    <name type="synonym">Freshwater snail</name>
    <dbReference type="NCBI Taxonomy" id="112525"/>
    <lineage>
        <taxon>Eukaryota</taxon>
        <taxon>Metazoa</taxon>
        <taxon>Spiralia</taxon>
        <taxon>Lophotrochozoa</taxon>
        <taxon>Mollusca</taxon>
        <taxon>Gastropoda</taxon>
        <taxon>Heterobranchia</taxon>
        <taxon>Euthyneura</taxon>
        <taxon>Panpulmonata</taxon>
        <taxon>Hygrophila</taxon>
        <taxon>Lymnaeoidea</taxon>
        <taxon>Planorbidae</taxon>
        <taxon>Biomphalaria</taxon>
    </lineage>
</organism>
<proteinExistence type="predicted"/>
<accession>A0AAD8CB07</accession>
<dbReference type="EMBL" id="JASAOG010000002">
    <property type="protein sequence ID" value="KAK0069524.1"/>
    <property type="molecule type" value="Genomic_DNA"/>
</dbReference>
<gene>
    <name evidence="2" type="ORF">Bpfe_000701</name>
</gene>
<feature type="non-terminal residue" evidence="2">
    <location>
        <position position="1"/>
    </location>
</feature>
<evidence type="ECO:0000256" key="1">
    <source>
        <dbReference type="SAM" id="MobiDB-lite"/>
    </source>
</evidence>
<evidence type="ECO:0000313" key="2">
    <source>
        <dbReference type="EMBL" id="KAK0069524.1"/>
    </source>
</evidence>
<feature type="compositionally biased region" description="Polar residues" evidence="1">
    <location>
        <begin position="43"/>
        <end position="62"/>
    </location>
</feature>
<name>A0AAD8CB07_BIOPF</name>